<name>A0ABU5XKZ5_9MYCO</name>
<keyword evidence="5" id="KW-1185">Reference proteome</keyword>
<evidence type="ECO:0000313" key="4">
    <source>
        <dbReference type="EMBL" id="MEB3022958.1"/>
    </source>
</evidence>
<dbReference type="Proteomes" id="UP001299596">
    <property type="component" value="Unassembled WGS sequence"/>
</dbReference>
<comment type="caution">
    <text evidence="4">The sequence shown here is derived from an EMBL/GenBank/DDBJ whole genome shotgun (WGS) entry which is preliminary data.</text>
</comment>
<evidence type="ECO:0000259" key="3">
    <source>
        <dbReference type="Pfam" id="PF00823"/>
    </source>
</evidence>
<dbReference type="InterPro" id="IPR038332">
    <property type="entry name" value="PPE_sf"/>
</dbReference>
<dbReference type="Gene3D" id="1.20.1260.20">
    <property type="entry name" value="PPE superfamily"/>
    <property type="match status" value="1"/>
</dbReference>
<sequence length="414" mass="40557">MPTEPWGGYIPEINAGRYEAGTGSATWAASAEMWVAFGTMVGTAMGAFASQVATMGINWLGTAPTAMAASAMAFGEWLVEMEMIAAVNAAACTAVAVAYAAGEAAMIPLPVVNDNRIAEMIAEATNFMGVNSGLIAALNAEYAEFWGQNAATMLTYDTDVTTATLPKPTRPPPPLASLASSAAGLGDAMARAAAKSAIGAASQSSMQGLSAATQAGSAAAEAPASQMSSMMGSAGQFMSMPGQALGQVSSLGGQLGSPLQSLMSPFQSLISNLGGGMNATDASAFGIGGPAASGFDGTLVSSGGAGGFVPGGFGGGLGGSMMGGHSAYMGASGPAVRNQPVFSGVAAKESELAVSPASGNGGGLYGGGGTAPHAAGAQAGGSARRASSEIMAVQPVKATLSAEEREAEELFKDT</sequence>
<evidence type="ECO:0000256" key="2">
    <source>
        <dbReference type="SAM" id="MobiDB-lite"/>
    </source>
</evidence>
<gene>
    <name evidence="4" type="ORF">K6T79_18105</name>
</gene>
<dbReference type="EMBL" id="JAYJJR010000013">
    <property type="protein sequence ID" value="MEB3022958.1"/>
    <property type="molecule type" value="Genomic_DNA"/>
</dbReference>
<dbReference type="SUPFAM" id="SSF140459">
    <property type="entry name" value="PE/PPE dimer-like"/>
    <property type="match status" value="1"/>
</dbReference>
<evidence type="ECO:0000256" key="1">
    <source>
        <dbReference type="ARBA" id="ARBA00010652"/>
    </source>
</evidence>
<dbReference type="Pfam" id="PF00823">
    <property type="entry name" value="PPE"/>
    <property type="match status" value="1"/>
</dbReference>
<reference evidence="4 5" key="1">
    <citation type="submission" date="2023-12" db="EMBL/GenBank/DDBJ databases">
        <title>Description of new species of Mycobacterium terrae complex isolated from sewage at the Sao Paulo Zoological Park Foundation in Brazil.</title>
        <authorList>
            <person name="Romagnoli C.L."/>
            <person name="Conceicao E.C."/>
            <person name="Machado E."/>
            <person name="Barreto L.B.P.F."/>
            <person name="Sharma A."/>
            <person name="Silva N.M."/>
            <person name="Marques L.E."/>
            <person name="Juliana M.A."/>
            <person name="Lourenco M.C.S."/>
            <person name="Digiampietri L.A."/>
            <person name="Suffys P.N."/>
            <person name="Viana-Niero C."/>
        </authorList>
    </citation>
    <scope>NUCLEOTIDE SEQUENCE [LARGE SCALE GENOMIC DNA]</scope>
    <source>
        <strain evidence="4 5">MYC098</strain>
    </source>
</reference>
<organism evidence="4 5">
    <name type="scientific">[Mycobacterium] crassicus</name>
    <dbReference type="NCBI Taxonomy" id="2872309"/>
    <lineage>
        <taxon>Bacteria</taxon>
        <taxon>Bacillati</taxon>
        <taxon>Actinomycetota</taxon>
        <taxon>Actinomycetes</taxon>
        <taxon>Mycobacteriales</taxon>
        <taxon>Mycobacteriaceae</taxon>
        <taxon>Mycolicibacter</taxon>
    </lineage>
</organism>
<protein>
    <submittedName>
        <fullName evidence="4">PPE domain-containing protein</fullName>
    </submittedName>
</protein>
<feature type="region of interest" description="Disordered" evidence="2">
    <location>
        <begin position="362"/>
        <end position="388"/>
    </location>
</feature>
<dbReference type="InterPro" id="IPR000030">
    <property type="entry name" value="PPE_dom"/>
</dbReference>
<feature type="domain" description="PPE" evidence="3">
    <location>
        <begin position="6"/>
        <end position="163"/>
    </location>
</feature>
<dbReference type="RefSeq" id="WP_329780222.1">
    <property type="nucleotide sequence ID" value="NZ_JAYJJR010000013.1"/>
</dbReference>
<evidence type="ECO:0000313" key="5">
    <source>
        <dbReference type="Proteomes" id="UP001299596"/>
    </source>
</evidence>
<comment type="similarity">
    <text evidence="1">Belongs to the mycobacterial PPE family.</text>
</comment>
<accession>A0ABU5XKZ5</accession>
<feature type="compositionally biased region" description="Low complexity" evidence="2">
    <location>
        <begin position="371"/>
        <end position="385"/>
    </location>
</feature>
<proteinExistence type="inferred from homology"/>